<dbReference type="InterPro" id="IPR011049">
    <property type="entry name" value="Serralysin-like_metalloprot_C"/>
</dbReference>
<evidence type="ECO:0000313" key="5">
    <source>
        <dbReference type="Proteomes" id="UP000318590"/>
    </source>
</evidence>
<dbReference type="EMBL" id="VFSV01000021">
    <property type="protein sequence ID" value="TRD17848.1"/>
    <property type="molecule type" value="Genomic_DNA"/>
</dbReference>
<dbReference type="PROSITE" id="PS00330">
    <property type="entry name" value="HEMOLYSIN_CALCIUM"/>
    <property type="match status" value="4"/>
</dbReference>
<dbReference type="OrthoDB" id="9757622at2"/>
<evidence type="ECO:0008006" key="6">
    <source>
        <dbReference type="Google" id="ProtNLM"/>
    </source>
</evidence>
<keyword evidence="2" id="KW-0964">Secreted</keyword>
<feature type="region of interest" description="Disordered" evidence="3">
    <location>
        <begin position="1"/>
        <end position="26"/>
    </location>
</feature>
<protein>
    <recommendedName>
        <fullName evidence="6">Calcium-binding protein</fullName>
    </recommendedName>
</protein>
<dbReference type="AlphaFoldDB" id="A0A547PUQ4"/>
<accession>A0A547PUQ4</accession>
<comment type="subcellular location">
    <subcellularLocation>
        <location evidence="1">Secreted</location>
    </subcellularLocation>
</comment>
<evidence type="ECO:0000313" key="4">
    <source>
        <dbReference type="EMBL" id="TRD17848.1"/>
    </source>
</evidence>
<reference evidence="4 5" key="1">
    <citation type="submission" date="2019-06" db="EMBL/GenBank/DDBJ databases">
        <title>Paenimaribius caenipelagi gen. nov., sp. nov., isolated from a tidal flat.</title>
        <authorList>
            <person name="Yoon J.-H."/>
        </authorList>
    </citation>
    <scope>NUCLEOTIDE SEQUENCE [LARGE SCALE GENOMIC DNA]</scope>
    <source>
        <strain evidence="4 5">JBTF-M29</strain>
    </source>
</reference>
<feature type="region of interest" description="Disordered" evidence="3">
    <location>
        <begin position="748"/>
        <end position="767"/>
    </location>
</feature>
<sequence>MDRGKVPRCPETGTKTTSDDVGGTYNNDYVEGGGGCDVIFGGTGQDDLVGGSSSFFSLVTADLRPDREDMVFGGNGDHYARNDGWEEGSYAPTDASGVLLQELPDRSHSRDADVIAGDNADIIRLVGINSVDLIADDGVIADYEAAYLAADPQDALYLRFAYDIYPDAERIIVRGVTLLDYTPGGPDMQTALFDKDTPIDVDRNALLDPGADDLWRNTYGFWLQVDIGGNDEIHGEQDDDVIYVGGGNDIAFGDASDDDIIGGWGNDWISGRTGIDGIIGDDGQIFTSRNTGLSSDGAVSLKGNTHSYGNYTTEYAESLYGVFSLLNNDPDTRTSQGNVLNEVIYTPGYVQQTTINIEGELVKSVDLTPFDNVEGAILVPVSSADPTNHNPQHADDIIFGGLGDDFIHGGGGDDAITGGEALDEAYAPMVVGTYFEEGIEKDALMLVRSDFSRPWNSGDVLMFGDGDPHWNEPKPVQERTGEFYLYDEYDSPLVILFHDKEVDTDGDGISDTTVSVVWQGEVPIDDPSLRHWILNQADDEGDLVESYVDFTPNGSAPADGAVLVAVQSDGNDAIFGDMGNDWIVGGTGRDHIYGGFGNDLMNADDVMGGPGSAYDTGAFGVDAGGTGDRGLNDTPETHLSWEDRVFGGAGLDVLIGNTGGDRLIDHLGEFNSYIVPFAPFGISTVSRQVPPHLWDFLAGQAYSDGVDLTRTTDIGQNNLRSRYSWVFDQQGEPYGKMGLVVQQDHGFWQDQPGPSTDPQAGNIPGGRRDILRTADFNNRSLDGFAPDRGKFTATGGRLQYRLPLAKTPQPQCSCWMTGSQPILRSSRPSISTNLPRAGNRTPMSSSTITATSISSSQASMSQPTRSRWAMSTKRVGTTSSSQTSRSASSRV</sequence>
<dbReference type="GO" id="GO:0005576">
    <property type="term" value="C:extracellular region"/>
    <property type="evidence" value="ECO:0007669"/>
    <property type="project" value="UniProtKB-SubCell"/>
</dbReference>
<dbReference type="GO" id="GO:0005509">
    <property type="term" value="F:calcium ion binding"/>
    <property type="evidence" value="ECO:0007669"/>
    <property type="project" value="InterPro"/>
</dbReference>
<evidence type="ECO:0000256" key="2">
    <source>
        <dbReference type="ARBA" id="ARBA00022525"/>
    </source>
</evidence>
<dbReference type="RefSeq" id="WP_142835103.1">
    <property type="nucleotide sequence ID" value="NZ_VFSV01000021.1"/>
</dbReference>
<dbReference type="Pfam" id="PF00353">
    <property type="entry name" value="HemolysinCabind"/>
    <property type="match status" value="5"/>
</dbReference>
<proteinExistence type="predicted"/>
<name>A0A547PUQ4_9RHOB</name>
<gene>
    <name evidence="4" type="ORF">FEV53_12335</name>
</gene>
<dbReference type="PANTHER" id="PTHR38340:SF1">
    <property type="entry name" value="S-LAYER PROTEIN"/>
    <property type="match status" value="1"/>
</dbReference>
<dbReference type="Gene3D" id="2.150.10.10">
    <property type="entry name" value="Serralysin-like metalloprotease, C-terminal"/>
    <property type="match status" value="2"/>
</dbReference>
<feature type="compositionally biased region" description="Low complexity" evidence="3">
    <location>
        <begin position="841"/>
        <end position="864"/>
    </location>
</feature>
<keyword evidence="5" id="KW-1185">Reference proteome</keyword>
<feature type="compositionally biased region" description="Polar residues" evidence="3">
    <location>
        <begin position="818"/>
        <end position="834"/>
    </location>
</feature>
<dbReference type="InterPro" id="IPR001343">
    <property type="entry name" value="Hemolysn_Ca-bd"/>
</dbReference>
<feature type="region of interest" description="Disordered" evidence="3">
    <location>
        <begin position="818"/>
        <end position="891"/>
    </location>
</feature>
<dbReference type="Proteomes" id="UP000318590">
    <property type="component" value="Unassembled WGS sequence"/>
</dbReference>
<feature type="compositionally biased region" description="Low complexity" evidence="3">
    <location>
        <begin position="877"/>
        <end position="891"/>
    </location>
</feature>
<organism evidence="4 5">
    <name type="scientific">Palleronia caenipelagi</name>
    <dbReference type="NCBI Taxonomy" id="2489174"/>
    <lineage>
        <taxon>Bacteria</taxon>
        <taxon>Pseudomonadati</taxon>
        <taxon>Pseudomonadota</taxon>
        <taxon>Alphaproteobacteria</taxon>
        <taxon>Rhodobacterales</taxon>
        <taxon>Roseobacteraceae</taxon>
        <taxon>Palleronia</taxon>
    </lineage>
</organism>
<dbReference type="PRINTS" id="PR00313">
    <property type="entry name" value="CABNDNGRPT"/>
</dbReference>
<dbReference type="InterPro" id="IPR018511">
    <property type="entry name" value="Hemolysin-typ_Ca-bd_CS"/>
</dbReference>
<dbReference type="SUPFAM" id="SSF51120">
    <property type="entry name" value="beta-Roll"/>
    <property type="match status" value="2"/>
</dbReference>
<evidence type="ECO:0000256" key="3">
    <source>
        <dbReference type="SAM" id="MobiDB-lite"/>
    </source>
</evidence>
<evidence type="ECO:0000256" key="1">
    <source>
        <dbReference type="ARBA" id="ARBA00004613"/>
    </source>
</evidence>
<comment type="caution">
    <text evidence="4">The sequence shown here is derived from an EMBL/GenBank/DDBJ whole genome shotgun (WGS) entry which is preliminary data.</text>
</comment>
<dbReference type="PANTHER" id="PTHR38340">
    <property type="entry name" value="S-LAYER PROTEIN"/>
    <property type="match status" value="1"/>
</dbReference>
<dbReference type="InterPro" id="IPR050557">
    <property type="entry name" value="RTX_toxin/Mannuronan_C5-epim"/>
</dbReference>